<comment type="caution">
    <text evidence="2">The sequence shown here is derived from an EMBL/GenBank/DDBJ whole genome shotgun (WGS) entry which is preliminary data.</text>
</comment>
<feature type="region of interest" description="Disordered" evidence="1">
    <location>
        <begin position="56"/>
        <end position="80"/>
    </location>
</feature>
<dbReference type="Proteomes" id="UP001559623">
    <property type="component" value="Unassembled WGS sequence"/>
</dbReference>
<evidence type="ECO:0000313" key="3">
    <source>
        <dbReference type="Proteomes" id="UP001559623"/>
    </source>
</evidence>
<dbReference type="EMBL" id="JARVLH010000008">
    <property type="protein sequence ID" value="MEX5286158.1"/>
    <property type="molecule type" value="Genomic_DNA"/>
</dbReference>
<organism evidence="2 3">
    <name type="scientific">Selenomonas sputigena</name>
    <dbReference type="NCBI Taxonomy" id="69823"/>
    <lineage>
        <taxon>Bacteria</taxon>
        <taxon>Bacillati</taxon>
        <taxon>Bacillota</taxon>
        <taxon>Negativicutes</taxon>
        <taxon>Selenomonadales</taxon>
        <taxon>Selenomonadaceae</taxon>
        <taxon>Selenomonas</taxon>
    </lineage>
</organism>
<accession>A0ABV3X7I4</accession>
<reference evidence="2 3" key="1">
    <citation type="submission" date="2023-04" db="EMBL/GenBank/DDBJ databases">
        <title>Genome Sequence of Selenomonas sputigena ATCC 33150.</title>
        <authorList>
            <person name="Miller D.P."/>
            <person name="Anvari S."/>
            <person name="Polson S.W."/>
            <person name="Macdonald M."/>
            <person name="Mcdowell J.V."/>
        </authorList>
    </citation>
    <scope>NUCLEOTIDE SEQUENCE [LARGE SCALE GENOMIC DNA]</scope>
    <source>
        <strain evidence="2 3">ATCC 33150</strain>
    </source>
</reference>
<name>A0ABV3X7I4_9FIRM</name>
<dbReference type="RefSeq" id="WP_368847879.1">
    <property type="nucleotide sequence ID" value="NZ_CP194411.1"/>
</dbReference>
<gene>
    <name evidence="2" type="ORF">QCO44_11100</name>
</gene>
<protein>
    <submittedName>
        <fullName evidence="2">Uncharacterized protein</fullName>
    </submittedName>
</protein>
<evidence type="ECO:0000313" key="2">
    <source>
        <dbReference type="EMBL" id="MEX5286158.1"/>
    </source>
</evidence>
<keyword evidence="3" id="KW-1185">Reference proteome</keyword>
<evidence type="ECO:0000256" key="1">
    <source>
        <dbReference type="SAM" id="MobiDB-lite"/>
    </source>
</evidence>
<proteinExistence type="predicted"/>
<sequence length="80" mass="8949">MPTSLQILIPNQGERNRHPFVKNSIAKWWVDVKDIKSSKYYEEDLTTVEATEKGADFSAGPDAKPGGEKSTPFIKKNIAK</sequence>